<feature type="compositionally biased region" description="Basic and acidic residues" evidence="1">
    <location>
        <begin position="560"/>
        <end position="575"/>
    </location>
</feature>
<dbReference type="RefSeq" id="XP_017018127.2">
    <property type="nucleotide sequence ID" value="XM_017162638.3"/>
</dbReference>
<dbReference type="AlphaFoldDB" id="A0A6P4HQF1"/>
<feature type="compositionally biased region" description="Basic and acidic residues" evidence="1">
    <location>
        <begin position="533"/>
        <end position="542"/>
    </location>
</feature>
<evidence type="ECO:0000256" key="1">
    <source>
        <dbReference type="SAM" id="MobiDB-lite"/>
    </source>
</evidence>
<feature type="compositionally biased region" description="Low complexity" evidence="1">
    <location>
        <begin position="85"/>
        <end position="101"/>
    </location>
</feature>
<feature type="compositionally biased region" description="Basic and acidic residues" evidence="1">
    <location>
        <begin position="446"/>
        <end position="471"/>
    </location>
</feature>
<feature type="region of interest" description="Disordered" evidence="1">
    <location>
        <begin position="423"/>
        <end position="575"/>
    </location>
</feature>
<feature type="region of interest" description="Disordered" evidence="1">
    <location>
        <begin position="67"/>
        <end position="156"/>
    </location>
</feature>
<feature type="region of interest" description="Disordered" evidence="1">
    <location>
        <begin position="208"/>
        <end position="228"/>
    </location>
</feature>
<feature type="region of interest" description="Disordered" evidence="1">
    <location>
        <begin position="323"/>
        <end position="353"/>
    </location>
</feature>
<accession>A0A6P4HQF1</accession>
<dbReference type="GeneID" id="108071779"/>
<feature type="compositionally biased region" description="Basic and acidic residues" evidence="1">
    <location>
        <begin position="130"/>
        <end position="144"/>
    </location>
</feature>
<organism evidence="2 3">
    <name type="scientific">Drosophila kikkawai</name>
    <name type="common">Fruit fly</name>
    <dbReference type="NCBI Taxonomy" id="30033"/>
    <lineage>
        <taxon>Eukaryota</taxon>
        <taxon>Metazoa</taxon>
        <taxon>Ecdysozoa</taxon>
        <taxon>Arthropoda</taxon>
        <taxon>Hexapoda</taxon>
        <taxon>Insecta</taxon>
        <taxon>Pterygota</taxon>
        <taxon>Neoptera</taxon>
        <taxon>Endopterygota</taxon>
        <taxon>Diptera</taxon>
        <taxon>Brachycera</taxon>
        <taxon>Muscomorpha</taxon>
        <taxon>Ephydroidea</taxon>
        <taxon>Drosophilidae</taxon>
        <taxon>Drosophila</taxon>
        <taxon>Sophophora</taxon>
    </lineage>
</organism>
<feature type="compositionally biased region" description="Polar residues" evidence="1">
    <location>
        <begin position="426"/>
        <end position="440"/>
    </location>
</feature>
<reference evidence="3" key="1">
    <citation type="submission" date="2025-08" db="UniProtKB">
        <authorList>
            <consortium name="RefSeq"/>
        </authorList>
    </citation>
    <scope>IDENTIFICATION</scope>
    <source>
        <strain evidence="3">14028-0561.14</strain>
        <tissue evidence="3">Whole fly</tissue>
    </source>
</reference>
<sequence length="575" mass="64089">MNENMGSTGAHGRTIWSAPVLPDFTFEHPHSRTCVCLHCFQFPFFAARSSKIKCVANDSAAMDMERELEMEGSTSEDLGRAKARSASGEESLGSSSSSSSGPNSWTILPVVRERGEGLEEEELPDPGRSPADKHANDRCNRQVTDDSPADDISDGISIISDCESTDRISPNLFLRQPLVDLGFSEMPTGPIILGSAATTSGVQQLEERQDFNDGSADSRQRKQREHEEVAERVVRSKLEMKLSDLQVLPPLVQSGLTAIFYVVATLAILAFVGKLRHPEWQVLGNDKPLADLERRVGDLELQNNLLRAEIDIMSKQLQYLGGGGGGGGGQEAGQRQSRTKGKTFKAWPGNGDSVQPVDITKTDLKKSFQCEDGQFVEIAAMCLESKPPHAESLADEIGDAVNDVLQQSRAFHNFEKVTEKLGTLSGGNEANGSPPQSSNPRAGAAQDREQPRRENASKERYKPRYKQEHSHERKKQGRNTRSREQEGHSDEQRGKYRKYNDHGSRERFNKNGRKPMDNSHEGDDKDNDSGSGEWHERMMQHREHARHKQAQKRNNNWYIERGDSREQMRSGEKGR</sequence>
<proteinExistence type="predicted"/>
<dbReference type="Proteomes" id="UP001652661">
    <property type="component" value="Chromosome X"/>
</dbReference>
<name>A0A6P4HQF1_DROKI</name>
<dbReference type="OrthoDB" id="6022652at2759"/>
<keyword evidence="2" id="KW-1185">Reference proteome</keyword>
<feature type="compositionally biased region" description="Basic and acidic residues" evidence="1">
    <location>
        <begin position="481"/>
        <end position="523"/>
    </location>
</feature>
<gene>
    <name evidence="3" type="primary">LOC108071779</name>
</gene>
<protein>
    <submittedName>
        <fullName evidence="3">Uncharacterized protein isoform X2</fullName>
    </submittedName>
</protein>
<evidence type="ECO:0000313" key="3">
    <source>
        <dbReference type="RefSeq" id="XP_017018127.2"/>
    </source>
</evidence>
<evidence type="ECO:0000313" key="2">
    <source>
        <dbReference type="Proteomes" id="UP001652661"/>
    </source>
</evidence>